<comment type="caution">
    <text evidence="1">The sequence shown here is derived from an EMBL/GenBank/DDBJ whole genome shotgun (WGS) entry which is preliminary data.</text>
</comment>
<protein>
    <submittedName>
        <fullName evidence="1">Uncharacterized protein</fullName>
    </submittedName>
</protein>
<dbReference type="OMA" id="NCTKLPW"/>
<name>A0A401SGM3_CHIPU</name>
<dbReference type="OrthoDB" id="10046286at2759"/>
<dbReference type="STRING" id="137246.A0A401SGM3"/>
<gene>
    <name evidence="1" type="ORF">chiPu_0008004</name>
</gene>
<sequence length="333" mass="37801">MTGVKVHKPERGPPESVFNLGCLMTDQGPTDFRLSMNEEQFVNIDLNDDDICGVCKLETAKELLSFCHVCFELSIEGVARENLLHTESVRGHRECFEKYHLIANQDLPQPRVLKSTYKDVKEILSRKIHRIIQYAQNQHTHSDLRECRQGQVKGHDPQPSALRTHFPQVNGLQLPRYSPRWLDGSSPGYSKCGQGILEQDGPADFRLGMLGVAVDRFPGVDVGWSSEEQGRGAESQLSMGSRGRVESRCHRHYTQEELSAMSVDDLVPLNEQLLKQIKVVFEDLAQELEKKDSLSSELHVRYIAIEQLFKNREKLPWLRVGQGGIKPNVPLDH</sequence>
<dbReference type="PANTHER" id="PTHR15961">
    <property type="entry name" value="PROTEIN EURL HOMOLOG"/>
    <property type="match status" value="1"/>
</dbReference>
<dbReference type="PANTHER" id="PTHR15961:SF3">
    <property type="entry name" value="PROTEIN EURL HOMOLOG"/>
    <property type="match status" value="1"/>
</dbReference>
<dbReference type="InterPro" id="IPR009704">
    <property type="entry name" value="EURL_prot"/>
</dbReference>
<dbReference type="AlphaFoldDB" id="A0A401SGM3"/>
<dbReference type="Proteomes" id="UP000287033">
    <property type="component" value="Unassembled WGS sequence"/>
</dbReference>
<dbReference type="EMBL" id="BEZZ01000256">
    <property type="protein sequence ID" value="GCC29562.1"/>
    <property type="molecule type" value="Genomic_DNA"/>
</dbReference>
<dbReference type="Pfam" id="PF06937">
    <property type="entry name" value="EURL"/>
    <property type="match status" value="1"/>
</dbReference>
<organism evidence="1 2">
    <name type="scientific">Chiloscyllium punctatum</name>
    <name type="common">Brownbanded bambooshark</name>
    <name type="synonym">Hemiscyllium punctatum</name>
    <dbReference type="NCBI Taxonomy" id="137246"/>
    <lineage>
        <taxon>Eukaryota</taxon>
        <taxon>Metazoa</taxon>
        <taxon>Chordata</taxon>
        <taxon>Craniata</taxon>
        <taxon>Vertebrata</taxon>
        <taxon>Chondrichthyes</taxon>
        <taxon>Elasmobranchii</taxon>
        <taxon>Galeomorphii</taxon>
        <taxon>Galeoidea</taxon>
        <taxon>Orectolobiformes</taxon>
        <taxon>Hemiscylliidae</taxon>
        <taxon>Chiloscyllium</taxon>
    </lineage>
</organism>
<evidence type="ECO:0000313" key="2">
    <source>
        <dbReference type="Proteomes" id="UP000287033"/>
    </source>
</evidence>
<accession>A0A401SGM3</accession>
<reference evidence="1 2" key="1">
    <citation type="journal article" date="2018" name="Nat. Ecol. Evol.">
        <title>Shark genomes provide insights into elasmobranch evolution and the origin of vertebrates.</title>
        <authorList>
            <person name="Hara Y"/>
            <person name="Yamaguchi K"/>
            <person name="Onimaru K"/>
            <person name="Kadota M"/>
            <person name="Koyanagi M"/>
            <person name="Keeley SD"/>
            <person name="Tatsumi K"/>
            <person name="Tanaka K"/>
            <person name="Motone F"/>
            <person name="Kageyama Y"/>
            <person name="Nozu R"/>
            <person name="Adachi N"/>
            <person name="Nishimura O"/>
            <person name="Nakagawa R"/>
            <person name="Tanegashima C"/>
            <person name="Kiyatake I"/>
            <person name="Matsumoto R"/>
            <person name="Murakumo K"/>
            <person name="Nishida K"/>
            <person name="Terakita A"/>
            <person name="Kuratani S"/>
            <person name="Sato K"/>
            <person name="Hyodo S Kuraku.S."/>
        </authorList>
    </citation>
    <scope>NUCLEOTIDE SEQUENCE [LARGE SCALE GENOMIC DNA]</scope>
</reference>
<keyword evidence="2" id="KW-1185">Reference proteome</keyword>
<proteinExistence type="predicted"/>
<evidence type="ECO:0000313" key="1">
    <source>
        <dbReference type="EMBL" id="GCC29562.1"/>
    </source>
</evidence>